<sequence length="122" mass="13770">MEFIGICLITKDVMALTKFYGKILNVGFEGDSFHTDIKTQGANISIFSINGMEDMASNSMDGAGYGSMTISFKVDNVDEEYERIKELGVQFVKLPQTHPWGSRSFWFRDLDGNIVNFVSFME</sequence>
<name>A0ACB5UQ38_9FIRM</name>
<protein>
    <submittedName>
        <fullName evidence="1">VOC family protein</fullName>
    </submittedName>
</protein>
<dbReference type="EMBL" id="BTPU01000076">
    <property type="protein sequence ID" value="GMQ64670.1"/>
    <property type="molecule type" value="Genomic_DNA"/>
</dbReference>
<evidence type="ECO:0000313" key="1">
    <source>
        <dbReference type="EMBL" id="GMQ64670.1"/>
    </source>
</evidence>
<accession>A0ACB5UQ38</accession>
<comment type="caution">
    <text evidence="1">The sequence shown here is derived from an EMBL/GenBank/DDBJ whole genome shotgun (WGS) entry which is preliminary data.</text>
</comment>
<organism evidence="1 2">
    <name type="scientific">Vallitalea maricola</name>
    <dbReference type="NCBI Taxonomy" id="3074433"/>
    <lineage>
        <taxon>Bacteria</taxon>
        <taxon>Bacillati</taxon>
        <taxon>Bacillota</taxon>
        <taxon>Clostridia</taxon>
        <taxon>Lachnospirales</taxon>
        <taxon>Vallitaleaceae</taxon>
        <taxon>Vallitalea</taxon>
    </lineage>
</organism>
<gene>
    <name evidence="1" type="ORF">AN2V17_39080</name>
</gene>
<reference evidence="1" key="1">
    <citation type="submission" date="2023-09" db="EMBL/GenBank/DDBJ databases">
        <title>Vallitalea sediminicola and Vallitalea maricola sp. nov., anaerobic bacteria isolated from marine sediment.</title>
        <authorList>
            <person name="Hirano S."/>
            <person name="Maeda A."/>
            <person name="Terahara T."/>
            <person name="Mori K."/>
            <person name="Hamada M."/>
            <person name="Matsumoto R."/>
            <person name="Kobayashi T."/>
        </authorList>
    </citation>
    <scope>NUCLEOTIDE SEQUENCE</scope>
    <source>
        <strain evidence="1">AN17-2</strain>
    </source>
</reference>
<evidence type="ECO:0000313" key="2">
    <source>
        <dbReference type="Proteomes" id="UP001374599"/>
    </source>
</evidence>
<proteinExistence type="predicted"/>
<dbReference type="Proteomes" id="UP001374599">
    <property type="component" value="Unassembled WGS sequence"/>
</dbReference>
<keyword evidence="2" id="KW-1185">Reference proteome</keyword>